<evidence type="ECO:0000313" key="2">
    <source>
        <dbReference type="Proteomes" id="UP000313359"/>
    </source>
</evidence>
<protein>
    <submittedName>
        <fullName evidence="1">Uncharacterized protein</fullName>
    </submittedName>
</protein>
<reference evidence="1" key="1">
    <citation type="journal article" date="2018" name="Genome Biol. Evol.">
        <title>Genomics and development of Lentinus tigrinus, a white-rot wood-decaying mushroom with dimorphic fruiting bodies.</title>
        <authorList>
            <person name="Wu B."/>
            <person name="Xu Z."/>
            <person name="Knudson A."/>
            <person name="Carlson A."/>
            <person name="Chen N."/>
            <person name="Kovaka S."/>
            <person name="LaButti K."/>
            <person name="Lipzen A."/>
            <person name="Pennachio C."/>
            <person name="Riley R."/>
            <person name="Schakwitz W."/>
            <person name="Umezawa K."/>
            <person name="Ohm R.A."/>
            <person name="Grigoriev I.V."/>
            <person name="Nagy L.G."/>
            <person name="Gibbons J."/>
            <person name="Hibbett D."/>
        </authorList>
    </citation>
    <scope>NUCLEOTIDE SEQUENCE [LARGE SCALE GENOMIC DNA]</scope>
    <source>
        <strain evidence="1">ALCF2SS1-6</strain>
    </source>
</reference>
<accession>A0A5C2SHQ0</accession>
<name>A0A5C2SHQ0_9APHY</name>
<dbReference type="Proteomes" id="UP000313359">
    <property type="component" value="Unassembled WGS sequence"/>
</dbReference>
<gene>
    <name evidence="1" type="ORF">L227DRAFT_432035</name>
</gene>
<dbReference type="EMBL" id="ML122258">
    <property type="protein sequence ID" value="RPD62629.1"/>
    <property type="molecule type" value="Genomic_DNA"/>
</dbReference>
<organism evidence="1 2">
    <name type="scientific">Lentinus tigrinus ALCF2SS1-6</name>
    <dbReference type="NCBI Taxonomy" id="1328759"/>
    <lineage>
        <taxon>Eukaryota</taxon>
        <taxon>Fungi</taxon>
        <taxon>Dikarya</taxon>
        <taxon>Basidiomycota</taxon>
        <taxon>Agaricomycotina</taxon>
        <taxon>Agaricomycetes</taxon>
        <taxon>Polyporales</taxon>
        <taxon>Polyporaceae</taxon>
        <taxon>Lentinus</taxon>
    </lineage>
</organism>
<sequence>MHTCSPSVLSCPASLSIFADTLCILLHLHHHLLLRPTDRVRASCRSLARRARARATGLGSLPFNVRCVYLQSTFVSLRTLDIRQTLRDGRRARIRTARGLSPSHIAHTHTHLLPPSLPPPSPDDDIPPRYQAPVRVRIRLGFWDCVQTCHSYCTVRIPQGVVILETPMGHGP</sequence>
<evidence type="ECO:0000313" key="1">
    <source>
        <dbReference type="EMBL" id="RPD62629.1"/>
    </source>
</evidence>
<proteinExistence type="predicted"/>
<keyword evidence="2" id="KW-1185">Reference proteome</keyword>
<dbReference type="AlphaFoldDB" id="A0A5C2SHQ0"/>